<feature type="domain" description="C2H2-type" evidence="10">
    <location>
        <begin position="216"/>
        <end position="244"/>
    </location>
</feature>
<dbReference type="PANTHER" id="PTHR46179:SF13">
    <property type="entry name" value="C2H2-TYPE DOMAIN-CONTAINING PROTEIN"/>
    <property type="match status" value="1"/>
</dbReference>
<keyword evidence="3 8" id="KW-0863">Zinc-finger</keyword>
<dbReference type="Pfam" id="PF00096">
    <property type="entry name" value="zf-C2H2"/>
    <property type="match status" value="4"/>
</dbReference>
<feature type="domain" description="C2H2-type" evidence="10">
    <location>
        <begin position="247"/>
        <end position="277"/>
    </location>
</feature>
<keyword evidence="7" id="KW-0539">Nucleus</keyword>
<dbReference type="eggNOG" id="KOG1721">
    <property type="taxonomic scope" value="Eukaryota"/>
</dbReference>
<dbReference type="InParanoid" id="B4NPP4"/>
<reference evidence="11 12" key="1">
    <citation type="journal article" date="2007" name="Nature">
        <title>Evolution of genes and genomes on the Drosophila phylogeny.</title>
        <authorList>
            <consortium name="Drosophila 12 Genomes Consortium"/>
            <person name="Clark A.G."/>
            <person name="Eisen M.B."/>
            <person name="Smith D.R."/>
            <person name="Bergman C.M."/>
            <person name="Oliver B."/>
            <person name="Markow T.A."/>
            <person name="Kaufman T.C."/>
            <person name="Kellis M."/>
            <person name="Gelbart W."/>
            <person name="Iyer V.N."/>
            <person name="Pollard D.A."/>
            <person name="Sackton T.B."/>
            <person name="Larracuente A.M."/>
            <person name="Singh N.D."/>
            <person name="Abad J.P."/>
            <person name="Abt D.N."/>
            <person name="Adryan B."/>
            <person name="Aguade M."/>
            <person name="Akashi H."/>
            <person name="Anderson W.W."/>
            <person name="Aquadro C.F."/>
            <person name="Ardell D.H."/>
            <person name="Arguello R."/>
            <person name="Artieri C.G."/>
            <person name="Barbash D.A."/>
            <person name="Barker D."/>
            <person name="Barsanti P."/>
            <person name="Batterham P."/>
            <person name="Batzoglou S."/>
            <person name="Begun D."/>
            <person name="Bhutkar A."/>
            <person name="Blanco E."/>
            <person name="Bosak S.A."/>
            <person name="Bradley R.K."/>
            <person name="Brand A.D."/>
            <person name="Brent M.R."/>
            <person name="Brooks A.N."/>
            <person name="Brown R.H."/>
            <person name="Butlin R.K."/>
            <person name="Caggese C."/>
            <person name="Calvi B.R."/>
            <person name="Bernardo de Carvalho A."/>
            <person name="Caspi A."/>
            <person name="Castrezana S."/>
            <person name="Celniker S.E."/>
            <person name="Chang J.L."/>
            <person name="Chapple C."/>
            <person name="Chatterji S."/>
            <person name="Chinwalla A."/>
            <person name="Civetta A."/>
            <person name="Clifton S.W."/>
            <person name="Comeron J.M."/>
            <person name="Costello J.C."/>
            <person name="Coyne J.A."/>
            <person name="Daub J."/>
            <person name="David R.G."/>
            <person name="Delcher A.L."/>
            <person name="Delehaunty K."/>
            <person name="Do C.B."/>
            <person name="Ebling H."/>
            <person name="Edwards K."/>
            <person name="Eickbush T."/>
            <person name="Evans J.D."/>
            <person name="Filipski A."/>
            <person name="Findeiss S."/>
            <person name="Freyhult E."/>
            <person name="Fulton L."/>
            <person name="Fulton R."/>
            <person name="Garcia A.C."/>
            <person name="Gardiner A."/>
            <person name="Garfield D.A."/>
            <person name="Garvin B.E."/>
            <person name="Gibson G."/>
            <person name="Gilbert D."/>
            <person name="Gnerre S."/>
            <person name="Godfrey J."/>
            <person name="Good R."/>
            <person name="Gotea V."/>
            <person name="Gravely B."/>
            <person name="Greenberg A.J."/>
            <person name="Griffiths-Jones S."/>
            <person name="Gross S."/>
            <person name="Guigo R."/>
            <person name="Gustafson E.A."/>
            <person name="Haerty W."/>
            <person name="Hahn M.W."/>
            <person name="Halligan D.L."/>
            <person name="Halpern A.L."/>
            <person name="Halter G.M."/>
            <person name="Han M.V."/>
            <person name="Heger A."/>
            <person name="Hillier L."/>
            <person name="Hinrichs A.S."/>
            <person name="Holmes I."/>
            <person name="Hoskins R.A."/>
            <person name="Hubisz M.J."/>
            <person name="Hultmark D."/>
            <person name="Huntley M.A."/>
            <person name="Jaffe D.B."/>
            <person name="Jagadeeshan S."/>
            <person name="Jeck W.R."/>
            <person name="Johnson J."/>
            <person name="Jones C.D."/>
            <person name="Jordan W.C."/>
            <person name="Karpen G.H."/>
            <person name="Kataoka E."/>
            <person name="Keightley P.D."/>
            <person name="Kheradpour P."/>
            <person name="Kirkness E.F."/>
            <person name="Koerich L.B."/>
            <person name="Kristiansen K."/>
            <person name="Kudrna D."/>
            <person name="Kulathinal R.J."/>
            <person name="Kumar S."/>
            <person name="Kwok R."/>
            <person name="Lander E."/>
            <person name="Langley C.H."/>
            <person name="Lapoint R."/>
            <person name="Lazzaro B.P."/>
            <person name="Lee S.J."/>
            <person name="Levesque L."/>
            <person name="Li R."/>
            <person name="Lin C.F."/>
            <person name="Lin M.F."/>
            <person name="Lindblad-Toh K."/>
            <person name="Llopart A."/>
            <person name="Long M."/>
            <person name="Low L."/>
            <person name="Lozovsky E."/>
            <person name="Lu J."/>
            <person name="Luo M."/>
            <person name="Machado C.A."/>
            <person name="Makalowski W."/>
            <person name="Marzo M."/>
            <person name="Matsuda M."/>
            <person name="Matzkin L."/>
            <person name="McAllister B."/>
            <person name="McBride C.S."/>
            <person name="McKernan B."/>
            <person name="McKernan K."/>
            <person name="Mendez-Lago M."/>
            <person name="Minx P."/>
            <person name="Mollenhauer M.U."/>
            <person name="Montooth K."/>
            <person name="Mount S.M."/>
            <person name="Mu X."/>
            <person name="Myers E."/>
            <person name="Negre B."/>
            <person name="Newfeld S."/>
            <person name="Nielsen R."/>
            <person name="Noor M.A."/>
            <person name="O'Grady P."/>
            <person name="Pachter L."/>
            <person name="Papaceit M."/>
            <person name="Parisi M.J."/>
            <person name="Parisi M."/>
            <person name="Parts L."/>
            <person name="Pedersen J.S."/>
            <person name="Pesole G."/>
            <person name="Phillippy A.M."/>
            <person name="Ponting C.P."/>
            <person name="Pop M."/>
            <person name="Porcelli D."/>
            <person name="Powell J.R."/>
            <person name="Prohaska S."/>
            <person name="Pruitt K."/>
            <person name="Puig M."/>
            <person name="Quesneville H."/>
            <person name="Ram K.R."/>
            <person name="Rand D."/>
            <person name="Rasmussen M.D."/>
            <person name="Reed L.K."/>
            <person name="Reenan R."/>
            <person name="Reily A."/>
            <person name="Remington K.A."/>
            <person name="Rieger T.T."/>
            <person name="Ritchie M.G."/>
            <person name="Robin C."/>
            <person name="Rogers Y.H."/>
            <person name="Rohde C."/>
            <person name="Rozas J."/>
            <person name="Rubenfield M.J."/>
            <person name="Ruiz A."/>
            <person name="Russo S."/>
            <person name="Salzberg S.L."/>
            <person name="Sanchez-Gracia A."/>
            <person name="Saranga D.J."/>
            <person name="Sato H."/>
            <person name="Schaeffer S.W."/>
            <person name="Schatz M.C."/>
            <person name="Schlenke T."/>
            <person name="Schwartz R."/>
            <person name="Segarra C."/>
            <person name="Singh R.S."/>
            <person name="Sirot L."/>
            <person name="Sirota M."/>
            <person name="Sisneros N.B."/>
            <person name="Smith C.D."/>
            <person name="Smith T.F."/>
            <person name="Spieth J."/>
            <person name="Stage D.E."/>
            <person name="Stark A."/>
            <person name="Stephan W."/>
            <person name="Strausberg R.L."/>
            <person name="Strempel S."/>
            <person name="Sturgill D."/>
            <person name="Sutton G."/>
            <person name="Sutton G.G."/>
            <person name="Tao W."/>
            <person name="Teichmann S."/>
            <person name="Tobari Y.N."/>
            <person name="Tomimura Y."/>
            <person name="Tsolas J.M."/>
            <person name="Valente V.L."/>
            <person name="Venter E."/>
            <person name="Venter J.C."/>
            <person name="Vicario S."/>
            <person name="Vieira F.G."/>
            <person name="Vilella A.J."/>
            <person name="Villasante A."/>
            <person name="Walenz B."/>
            <person name="Wang J."/>
            <person name="Wasserman M."/>
            <person name="Watts T."/>
            <person name="Wilson D."/>
            <person name="Wilson R.K."/>
            <person name="Wing R.A."/>
            <person name="Wolfner M.F."/>
            <person name="Wong A."/>
            <person name="Wong G.K."/>
            <person name="Wu C.I."/>
            <person name="Wu G."/>
            <person name="Yamamoto D."/>
            <person name="Yang H.P."/>
            <person name="Yang S.P."/>
            <person name="Yorke J.A."/>
            <person name="Yoshida K."/>
            <person name="Zdobnov E."/>
            <person name="Zhang P."/>
            <person name="Zhang Y."/>
            <person name="Zimin A.V."/>
            <person name="Baldwin J."/>
            <person name="Abdouelleil A."/>
            <person name="Abdulkadir J."/>
            <person name="Abebe A."/>
            <person name="Abera B."/>
            <person name="Abreu J."/>
            <person name="Acer S.C."/>
            <person name="Aftuck L."/>
            <person name="Alexander A."/>
            <person name="An P."/>
            <person name="Anderson E."/>
            <person name="Anderson S."/>
            <person name="Arachi H."/>
            <person name="Azer M."/>
            <person name="Bachantsang P."/>
            <person name="Barry A."/>
            <person name="Bayul T."/>
            <person name="Berlin A."/>
            <person name="Bessette D."/>
            <person name="Bloom T."/>
            <person name="Blye J."/>
            <person name="Boguslavskiy L."/>
            <person name="Bonnet C."/>
            <person name="Boukhgalter B."/>
            <person name="Bourzgui I."/>
            <person name="Brown A."/>
            <person name="Cahill P."/>
            <person name="Channer S."/>
            <person name="Cheshatsang Y."/>
            <person name="Chuda L."/>
            <person name="Citroen M."/>
            <person name="Collymore A."/>
            <person name="Cooke P."/>
            <person name="Costello M."/>
            <person name="D'Aco K."/>
            <person name="Daza R."/>
            <person name="De Haan G."/>
            <person name="DeGray S."/>
            <person name="DeMaso C."/>
            <person name="Dhargay N."/>
            <person name="Dooley K."/>
            <person name="Dooley E."/>
            <person name="Doricent M."/>
            <person name="Dorje P."/>
            <person name="Dorjee K."/>
            <person name="Dupes A."/>
            <person name="Elong R."/>
            <person name="Falk J."/>
            <person name="Farina A."/>
            <person name="Faro S."/>
            <person name="Ferguson D."/>
            <person name="Fisher S."/>
            <person name="Foley C.D."/>
            <person name="Franke A."/>
            <person name="Friedrich D."/>
            <person name="Gadbois L."/>
            <person name="Gearin G."/>
            <person name="Gearin C.R."/>
            <person name="Giannoukos G."/>
            <person name="Goode T."/>
            <person name="Graham J."/>
            <person name="Grandbois E."/>
            <person name="Grewal S."/>
            <person name="Gyaltsen K."/>
            <person name="Hafez N."/>
            <person name="Hagos B."/>
            <person name="Hall J."/>
            <person name="Henson C."/>
            <person name="Hollinger A."/>
            <person name="Honan T."/>
            <person name="Huard M.D."/>
            <person name="Hughes L."/>
            <person name="Hurhula B."/>
            <person name="Husby M.E."/>
            <person name="Kamat A."/>
            <person name="Kanga B."/>
            <person name="Kashin S."/>
            <person name="Khazanovich D."/>
            <person name="Kisner P."/>
            <person name="Lance K."/>
            <person name="Lara M."/>
            <person name="Lee W."/>
            <person name="Lennon N."/>
            <person name="Letendre F."/>
            <person name="LeVine R."/>
            <person name="Lipovsky A."/>
            <person name="Liu X."/>
            <person name="Liu J."/>
            <person name="Liu S."/>
            <person name="Lokyitsang T."/>
            <person name="Lokyitsang Y."/>
            <person name="Lubonja R."/>
            <person name="Lui A."/>
            <person name="MacDonald P."/>
            <person name="Magnisalis V."/>
            <person name="Maru K."/>
            <person name="Matthews C."/>
            <person name="McCusker W."/>
            <person name="McDonough S."/>
            <person name="Mehta T."/>
            <person name="Meldrim J."/>
            <person name="Meneus L."/>
            <person name="Mihai O."/>
            <person name="Mihalev A."/>
            <person name="Mihova T."/>
            <person name="Mittelman R."/>
            <person name="Mlenga V."/>
            <person name="Montmayeur A."/>
            <person name="Mulrain L."/>
            <person name="Navidi A."/>
            <person name="Naylor J."/>
            <person name="Negash T."/>
            <person name="Nguyen T."/>
            <person name="Nguyen N."/>
            <person name="Nicol R."/>
            <person name="Norbu C."/>
            <person name="Norbu N."/>
            <person name="Novod N."/>
            <person name="O'Neill B."/>
            <person name="Osman S."/>
            <person name="Markiewicz E."/>
            <person name="Oyono O.L."/>
            <person name="Patti C."/>
            <person name="Phunkhang P."/>
            <person name="Pierre F."/>
            <person name="Priest M."/>
            <person name="Raghuraman S."/>
            <person name="Rege F."/>
            <person name="Reyes R."/>
            <person name="Rise C."/>
            <person name="Rogov P."/>
            <person name="Ross K."/>
            <person name="Ryan E."/>
            <person name="Settipalli S."/>
            <person name="Shea T."/>
            <person name="Sherpa N."/>
            <person name="Shi L."/>
            <person name="Shih D."/>
            <person name="Sparrow T."/>
            <person name="Spaulding J."/>
            <person name="Stalker J."/>
            <person name="Stange-Thomann N."/>
            <person name="Stavropoulos S."/>
            <person name="Stone C."/>
            <person name="Strader C."/>
            <person name="Tesfaye S."/>
            <person name="Thomson T."/>
            <person name="Thoulutsang Y."/>
            <person name="Thoulutsang D."/>
            <person name="Topham K."/>
            <person name="Topping I."/>
            <person name="Tsamla T."/>
            <person name="Vassiliev H."/>
            <person name="Vo A."/>
            <person name="Wangchuk T."/>
            <person name="Wangdi T."/>
            <person name="Weiand M."/>
            <person name="Wilkinson J."/>
            <person name="Wilson A."/>
            <person name="Yadav S."/>
            <person name="Young G."/>
            <person name="Yu Q."/>
            <person name="Zembek L."/>
            <person name="Zhong D."/>
            <person name="Zimmer A."/>
            <person name="Zwirko Z."/>
            <person name="Jaffe D.B."/>
            <person name="Alvarez P."/>
            <person name="Brockman W."/>
            <person name="Butler J."/>
            <person name="Chin C."/>
            <person name="Gnerre S."/>
            <person name="Grabherr M."/>
            <person name="Kleber M."/>
            <person name="Mauceli E."/>
            <person name="MacCallum I."/>
        </authorList>
    </citation>
    <scope>NUCLEOTIDE SEQUENCE [LARGE SCALE GENOMIC DNA]</scope>
    <source>
        <strain evidence="12">Tucson 14030-0811.24</strain>
    </source>
</reference>
<dbReference type="PhylomeDB" id="B4NPP4"/>
<keyword evidence="12" id="KW-1185">Reference proteome</keyword>
<evidence type="ECO:0000256" key="1">
    <source>
        <dbReference type="ARBA" id="ARBA00004123"/>
    </source>
</evidence>
<feature type="compositionally biased region" description="Basic residues" evidence="9">
    <location>
        <begin position="318"/>
        <end position="330"/>
    </location>
</feature>
<gene>
    <name evidence="11" type="primary">Dwil\GK18401</name>
    <name evidence="11" type="ORF">Dwil_GK18401</name>
</gene>
<dbReference type="PANTHER" id="PTHR46179">
    <property type="entry name" value="ZINC FINGER PROTEIN"/>
    <property type="match status" value="1"/>
</dbReference>
<dbReference type="OrthoDB" id="2687452at2759"/>
<evidence type="ECO:0000256" key="4">
    <source>
        <dbReference type="ARBA" id="ARBA00022833"/>
    </source>
</evidence>
<evidence type="ECO:0000256" key="5">
    <source>
        <dbReference type="ARBA" id="ARBA00023015"/>
    </source>
</evidence>
<feature type="domain" description="C2H2-type" evidence="10">
    <location>
        <begin position="277"/>
        <end position="307"/>
    </location>
</feature>
<feature type="domain" description="C2H2-type" evidence="10">
    <location>
        <begin position="100"/>
        <end position="130"/>
    </location>
</feature>
<feature type="domain" description="C2H2-type" evidence="10">
    <location>
        <begin position="131"/>
        <end position="159"/>
    </location>
</feature>
<dbReference type="STRING" id="7260.B4NPP4"/>
<evidence type="ECO:0000256" key="6">
    <source>
        <dbReference type="ARBA" id="ARBA00023163"/>
    </source>
</evidence>
<keyword evidence="4" id="KW-0862">Zinc</keyword>
<protein>
    <recommendedName>
        <fullName evidence="10">C2H2-type domain-containing protein</fullName>
    </recommendedName>
</protein>
<evidence type="ECO:0000256" key="9">
    <source>
        <dbReference type="SAM" id="MobiDB-lite"/>
    </source>
</evidence>
<name>B4NPP4_DROWI</name>
<feature type="region of interest" description="Disordered" evidence="9">
    <location>
        <begin position="301"/>
        <end position="362"/>
    </location>
</feature>
<evidence type="ECO:0000259" key="10">
    <source>
        <dbReference type="PROSITE" id="PS50157"/>
    </source>
</evidence>
<feature type="domain" description="C2H2-type" evidence="10">
    <location>
        <begin position="35"/>
        <end position="64"/>
    </location>
</feature>
<dbReference type="HOGENOM" id="CLU_002678_91_0_1"/>
<dbReference type="GO" id="GO:0006357">
    <property type="term" value="P:regulation of transcription by RNA polymerase II"/>
    <property type="evidence" value="ECO:0007669"/>
    <property type="project" value="TreeGrafter"/>
</dbReference>
<keyword evidence="2" id="KW-0479">Metal-binding</keyword>
<evidence type="ECO:0000256" key="8">
    <source>
        <dbReference type="PROSITE-ProRule" id="PRU00042"/>
    </source>
</evidence>
<dbReference type="PROSITE" id="PS00028">
    <property type="entry name" value="ZINC_FINGER_C2H2_1"/>
    <property type="match status" value="8"/>
</dbReference>
<dbReference type="FunCoup" id="B4NPP4">
    <property type="interactions" value="338"/>
</dbReference>
<dbReference type="SUPFAM" id="SSF57667">
    <property type="entry name" value="beta-beta-alpha zinc fingers"/>
    <property type="match status" value="3"/>
</dbReference>
<evidence type="ECO:0000256" key="2">
    <source>
        <dbReference type="ARBA" id="ARBA00022723"/>
    </source>
</evidence>
<dbReference type="InterPro" id="IPR013087">
    <property type="entry name" value="Znf_C2H2_type"/>
</dbReference>
<evidence type="ECO:0000256" key="3">
    <source>
        <dbReference type="ARBA" id="ARBA00022771"/>
    </source>
</evidence>
<dbReference type="SMART" id="SM00355">
    <property type="entry name" value="ZnF_C2H2"/>
    <property type="match status" value="9"/>
</dbReference>
<dbReference type="Gene3D" id="3.30.160.60">
    <property type="entry name" value="Classic Zinc Finger"/>
    <property type="match status" value="6"/>
</dbReference>
<evidence type="ECO:0000256" key="7">
    <source>
        <dbReference type="ARBA" id="ARBA00023242"/>
    </source>
</evidence>
<keyword evidence="6" id="KW-0804">Transcription</keyword>
<dbReference type="AlphaFoldDB" id="B4NPP4"/>
<proteinExistence type="predicted"/>
<dbReference type="GO" id="GO:0005634">
    <property type="term" value="C:nucleus"/>
    <property type="evidence" value="ECO:0007669"/>
    <property type="project" value="UniProtKB-SubCell"/>
</dbReference>
<dbReference type="InterPro" id="IPR036236">
    <property type="entry name" value="Znf_C2H2_sf"/>
</dbReference>
<dbReference type="EMBL" id="CH964291">
    <property type="protein sequence ID" value="EDW86484.1"/>
    <property type="molecule type" value="Genomic_DNA"/>
</dbReference>
<comment type="subcellular location">
    <subcellularLocation>
        <location evidence="1">Nucleus</location>
    </subcellularLocation>
</comment>
<accession>B4NPP4</accession>
<sequence>MPPTAELTSDSDLEQVLGEFKSRQERRLSVGDSKYTCSISGCSESFRRLDQLDRHEYHHTGIKRHACSYEGCDKVYSIVTHLKRHLRSTHERIEPAAKTIKCSVVECDKLFTSSSNMLRHVRDNHECPREYPCPHCPKKFSQKLKLKRHEIRDHTQDYPFRCAKCQRGFYQQWQQESHHKTCKLYTCPESGCKMEFDKWTIYIKHCRDTLHGRRKHKCQDCEQSYEKPSDLKRHRDVKHSEGAAKSFSCPEPNCSRSYSYERNLRQHQLAVHTGRRFECQAVDCKRCFSSAQNLAKHLIRDHKEEAAKPTSEQTMTPTKKKSKNPRKRRRDCGQSKHSQLSKLSALPQLDKDTEEAIRQRETGAMEKVAQKLSVEQLLQETLEDL</sequence>
<dbReference type="KEGG" id="dwi:6653127"/>
<evidence type="ECO:0000313" key="12">
    <source>
        <dbReference type="Proteomes" id="UP000007798"/>
    </source>
</evidence>
<evidence type="ECO:0000313" key="11">
    <source>
        <dbReference type="EMBL" id="EDW86484.1"/>
    </source>
</evidence>
<dbReference type="OMA" id="YTKHCRD"/>
<organism evidence="11 12">
    <name type="scientific">Drosophila willistoni</name>
    <name type="common">Fruit fly</name>
    <dbReference type="NCBI Taxonomy" id="7260"/>
    <lineage>
        <taxon>Eukaryota</taxon>
        <taxon>Metazoa</taxon>
        <taxon>Ecdysozoa</taxon>
        <taxon>Arthropoda</taxon>
        <taxon>Hexapoda</taxon>
        <taxon>Insecta</taxon>
        <taxon>Pterygota</taxon>
        <taxon>Neoptera</taxon>
        <taxon>Endopterygota</taxon>
        <taxon>Diptera</taxon>
        <taxon>Brachycera</taxon>
        <taxon>Muscomorpha</taxon>
        <taxon>Ephydroidea</taxon>
        <taxon>Drosophilidae</taxon>
        <taxon>Drosophila</taxon>
        <taxon>Sophophora</taxon>
    </lineage>
</organism>
<dbReference type="SMR" id="B4NPP4"/>
<dbReference type="GO" id="GO:0008270">
    <property type="term" value="F:zinc ion binding"/>
    <property type="evidence" value="ECO:0007669"/>
    <property type="project" value="UniProtKB-KW"/>
</dbReference>
<dbReference type="PROSITE" id="PS50157">
    <property type="entry name" value="ZINC_FINGER_C2H2_2"/>
    <property type="match status" value="7"/>
</dbReference>
<dbReference type="InterPro" id="IPR051061">
    <property type="entry name" value="Zinc_finger_trans_reg"/>
</dbReference>
<keyword evidence="5" id="KW-0805">Transcription regulation</keyword>
<feature type="compositionally biased region" description="Basic and acidic residues" evidence="9">
    <location>
        <begin position="349"/>
        <end position="362"/>
    </location>
</feature>
<dbReference type="Proteomes" id="UP000007798">
    <property type="component" value="Unassembled WGS sequence"/>
</dbReference>
<feature type="domain" description="C2H2-type" evidence="10">
    <location>
        <begin position="65"/>
        <end position="95"/>
    </location>
</feature>